<name>A0ABW4I0D1_9SPHN</name>
<dbReference type="EMBL" id="JBHUDY010000001">
    <property type="protein sequence ID" value="MFD1610665.1"/>
    <property type="molecule type" value="Genomic_DNA"/>
</dbReference>
<comment type="caution">
    <text evidence="1">The sequence shown here is derived from an EMBL/GenBank/DDBJ whole genome shotgun (WGS) entry which is preliminary data.</text>
</comment>
<evidence type="ECO:0000313" key="1">
    <source>
        <dbReference type="EMBL" id="MFD1610665.1"/>
    </source>
</evidence>
<proteinExistence type="predicted"/>
<protein>
    <submittedName>
        <fullName evidence="1">Uncharacterized protein</fullName>
    </submittedName>
</protein>
<organism evidence="1 2">
    <name type="scientific">Sphingomonas tabacisoli</name>
    <dbReference type="NCBI Taxonomy" id="2249466"/>
    <lineage>
        <taxon>Bacteria</taxon>
        <taxon>Pseudomonadati</taxon>
        <taxon>Pseudomonadota</taxon>
        <taxon>Alphaproteobacteria</taxon>
        <taxon>Sphingomonadales</taxon>
        <taxon>Sphingomonadaceae</taxon>
        <taxon>Sphingomonas</taxon>
    </lineage>
</organism>
<keyword evidence="2" id="KW-1185">Reference proteome</keyword>
<accession>A0ABW4I0D1</accession>
<reference evidence="2" key="1">
    <citation type="journal article" date="2019" name="Int. J. Syst. Evol. Microbiol.">
        <title>The Global Catalogue of Microorganisms (GCM) 10K type strain sequencing project: providing services to taxonomists for standard genome sequencing and annotation.</title>
        <authorList>
            <consortium name="The Broad Institute Genomics Platform"/>
            <consortium name="The Broad Institute Genome Sequencing Center for Infectious Disease"/>
            <person name="Wu L."/>
            <person name="Ma J."/>
        </authorList>
    </citation>
    <scope>NUCLEOTIDE SEQUENCE [LARGE SCALE GENOMIC DNA]</scope>
    <source>
        <strain evidence="2">CGMCC 1.16275</strain>
    </source>
</reference>
<gene>
    <name evidence="1" type="ORF">ACFSCW_02490</name>
</gene>
<dbReference type="Proteomes" id="UP001597115">
    <property type="component" value="Unassembled WGS sequence"/>
</dbReference>
<dbReference type="RefSeq" id="WP_380886548.1">
    <property type="nucleotide sequence ID" value="NZ_JBHUDY010000001.1"/>
</dbReference>
<evidence type="ECO:0000313" key="2">
    <source>
        <dbReference type="Proteomes" id="UP001597115"/>
    </source>
</evidence>
<sequence>MRGFLALIAVVVLLLIVAVATGFLNLRQTQTAALPEVKVEGGQAPKFDANVGAVDVGSKNETVKVPKVEVGTKDATVKLPTVDVKTANETSNH</sequence>